<dbReference type="EMBL" id="JBEPSH010000001">
    <property type="protein sequence ID" value="MET4575514.1"/>
    <property type="molecule type" value="Genomic_DNA"/>
</dbReference>
<dbReference type="Pfam" id="PF01814">
    <property type="entry name" value="Hemerythrin"/>
    <property type="match status" value="1"/>
</dbReference>
<name>A0ABV2Q3B4_9BURK</name>
<dbReference type="CDD" id="cd12108">
    <property type="entry name" value="Hr-like"/>
    <property type="match status" value="1"/>
</dbReference>
<feature type="domain" description="Hemerythrin-like" evidence="1">
    <location>
        <begin position="46"/>
        <end position="157"/>
    </location>
</feature>
<evidence type="ECO:0000313" key="2">
    <source>
        <dbReference type="EMBL" id="MET4575514.1"/>
    </source>
</evidence>
<protein>
    <recommendedName>
        <fullName evidence="1">Hemerythrin-like domain-containing protein</fullName>
    </recommendedName>
</protein>
<dbReference type="RefSeq" id="WP_354440998.1">
    <property type="nucleotide sequence ID" value="NZ_JBEPSH010000001.1"/>
</dbReference>
<proteinExistence type="predicted"/>
<keyword evidence="3" id="KW-1185">Reference proteome</keyword>
<comment type="caution">
    <text evidence="2">The sequence shown here is derived from an EMBL/GenBank/DDBJ whole genome shotgun (WGS) entry which is preliminary data.</text>
</comment>
<dbReference type="PANTHER" id="PTHR35585:SF1">
    <property type="entry name" value="HHE DOMAIN PROTEIN (AFU_ORTHOLOGUE AFUA_4G00730)"/>
    <property type="match status" value="1"/>
</dbReference>
<evidence type="ECO:0000313" key="3">
    <source>
        <dbReference type="Proteomes" id="UP001549320"/>
    </source>
</evidence>
<dbReference type="Gene3D" id="1.20.120.520">
    <property type="entry name" value="nmb1532 protein domain like"/>
    <property type="match status" value="1"/>
</dbReference>
<sequence>MHPQTFQAQAKAKSIAKAKAIVPDLPVRLGSTPATTFRGNPDIFGRLVEDHDMHRALFAMIEETEGKSPERKKLFRELVKEIKAHSAAEEQALWSTVMRNPKTTDDARHAVSEHKELDEMLADLAARDMASPTWMRRFKKAKDEYLHHVREEEQEQFLAAQKHLSTADVAYMKRVFIARKRDEKASVKIDKKIKLN</sequence>
<dbReference type="Proteomes" id="UP001549320">
    <property type="component" value="Unassembled WGS sequence"/>
</dbReference>
<gene>
    <name evidence="2" type="ORF">ABIE13_000611</name>
</gene>
<evidence type="ECO:0000259" key="1">
    <source>
        <dbReference type="Pfam" id="PF01814"/>
    </source>
</evidence>
<reference evidence="2 3" key="1">
    <citation type="submission" date="2024-06" db="EMBL/GenBank/DDBJ databases">
        <title>Sorghum-associated microbial communities from plants grown in Nebraska, USA.</title>
        <authorList>
            <person name="Schachtman D."/>
        </authorList>
    </citation>
    <scope>NUCLEOTIDE SEQUENCE [LARGE SCALE GENOMIC DNA]</scope>
    <source>
        <strain evidence="2 3">2709</strain>
    </source>
</reference>
<dbReference type="InterPro" id="IPR012312">
    <property type="entry name" value="Hemerythrin-like"/>
</dbReference>
<organism evidence="2 3">
    <name type="scientific">Ottowia thiooxydans</name>
    <dbReference type="NCBI Taxonomy" id="219182"/>
    <lineage>
        <taxon>Bacteria</taxon>
        <taxon>Pseudomonadati</taxon>
        <taxon>Pseudomonadota</taxon>
        <taxon>Betaproteobacteria</taxon>
        <taxon>Burkholderiales</taxon>
        <taxon>Comamonadaceae</taxon>
        <taxon>Ottowia</taxon>
    </lineage>
</organism>
<dbReference type="PANTHER" id="PTHR35585">
    <property type="entry name" value="HHE DOMAIN PROTEIN (AFU_ORTHOLOGUE AFUA_4G00730)"/>
    <property type="match status" value="1"/>
</dbReference>
<accession>A0ABV2Q3B4</accession>